<gene>
    <name evidence="5" type="ORF">CTER_3956</name>
</gene>
<dbReference type="PRINTS" id="PR00133">
    <property type="entry name" value="GLHYDRLASE3"/>
</dbReference>
<dbReference type="Pfam" id="PF00933">
    <property type="entry name" value="Glyco_hydro_3"/>
    <property type="match status" value="1"/>
</dbReference>
<dbReference type="InterPro" id="IPR036962">
    <property type="entry name" value="Glyco_hydro_3_N_sf"/>
</dbReference>
<dbReference type="eggNOG" id="COG1472">
    <property type="taxonomic scope" value="Bacteria"/>
</dbReference>
<dbReference type="EMBL" id="AORV01000057">
    <property type="protein sequence ID" value="EMS70305.1"/>
    <property type="molecule type" value="Genomic_DNA"/>
</dbReference>
<dbReference type="STRING" id="1195236.CTER_3956"/>
<evidence type="ECO:0000256" key="1">
    <source>
        <dbReference type="ARBA" id="ARBA00005336"/>
    </source>
</evidence>
<evidence type="ECO:0000313" key="6">
    <source>
        <dbReference type="Proteomes" id="UP000014155"/>
    </source>
</evidence>
<dbReference type="Gene3D" id="3.20.20.300">
    <property type="entry name" value="Glycoside hydrolase, family 3, N-terminal domain"/>
    <property type="match status" value="1"/>
</dbReference>
<dbReference type="InterPro" id="IPR050226">
    <property type="entry name" value="NagZ_Beta-hexosaminidase"/>
</dbReference>
<comment type="caution">
    <text evidence="5">The sequence shown here is derived from an EMBL/GenBank/DDBJ whole genome shotgun (WGS) entry which is preliminary data.</text>
</comment>
<dbReference type="EC" id="3.2.1.52" evidence="5"/>
<dbReference type="InterPro" id="IPR036881">
    <property type="entry name" value="Glyco_hydro_3_C_sf"/>
</dbReference>
<dbReference type="AlphaFoldDB" id="S0FG79"/>
<dbReference type="SUPFAM" id="SSF51445">
    <property type="entry name" value="(Trans)glycosidases"/>
    <property type="match status" value="1"/>
</dbReference>
<evidence type="ECO:0000313" key="5">
    <source>
        <dbReference type="EMBL" id="EMS70305.1"/>
    </source>
</evidence>
<organism evidence="5 6">
    <name type="scientific">Ruminiclostridium cellobioparum subsp. termitidis CT1112</name>
    <dbReference type="NCBI Taxonomy" id="1195236"/>
    <lineage>
        <taxon>Bacteria</taxon>
        <taxon>Bacillati</taxon>
        <taxon>Bacillota</taxon>
        <taxon>Clostridia</taxon>
        <taxon>Eubacteriales</taxon>
        <taxon>Oscillospiraceae</taxon>
        <taxon>Ruminiclostridium</taxon>
    </lineage>
</organism>
<evidence type="ECO:0000256" key="2">
    <source>
        <dbReference type="ARBA" id="ARBA00022801"/>
    </source>
</evidence>
<proteinExistence type="inferred from homology"/>
<dbReference type="PANTHER" id="PTHR30480:SF16">
    <property type="entry name" value="GLYCOSIDE HYDROLASE FAMILY 3 DOMAIN PROTEIN"/>
    <property type="match status" value="1"/>
</dbReference>
<dbReference type="RefSeq" id="WP_004628673.1">
    <property type="nucleotide sequence ID" value="NZ_AORV01000057.1"/>
</dbReference>
<sequence length="520" mass="56225">MMEKMTLREKIGQMIMAGFPASNISPEYKRLVEEYKIGNTILFSHNIETSSQVRKLCSELAELIENNTGCQPFIAVDQEGGMVTRLPRDATIFPGAMAIAATGDPVNAYRAGHATGRELGALGINVNMAPVLDINSNRNNPVIGVRAFGDSKEQVSGFGMEMMKGLIDAQVLPIIKHFPGHGDTAVDSHIGLPVIDKSLPELMSNEIVPFHNAINNGAEAVMTSHILFPQIENNNKPATMSQRIITGLLREQLGFEGLVFSDCLEMDAVKKYYGTAKGALEAVKAGVNIVCISHTPELVEQAVKLMEEAVQNGELPVETVDKSVKKIIAFKRKYRAVGYGGDDIAIVGCPGHKTLAADIREKSITSVGAKGRGFPSVDSNTLFIGSYAGRSTLASSSADKSFSFPEYMAREFGGQFLLASVNPTAEEIAEVLEKAGEYKTVVYGTYNGHLNPGQLELVNRLCGNNENVIAVALRNPYDLGSIDARAYKLAAYEYTTQVFDILSEIFRGSIIPAGKLPVDI</sequence>
<dbReference type="Gene3D" id="3.40.50.1700">
    <property type="entry name" value="Glycoside hydrolase family 3 C-terminal domain"/>
    <property type="match status" value="1"/>
</dbReference>
<dbReference type="GO" id="GO:0004563">
    <property type="term" value="F:beta-N-acetylhexosaminidase activity"/>
    <property type="evidence" value="ECO:0007669"/>
    <property type="project" value="UniProtKB-EC"/>
</dbReference>
<keyword evidence="2 5" id="KW-0378">Hydrolase</keyword>
<dbReference type="GO" id="GO:0005975">
    <property type="term" value="P:carbohydrate metabolic process"/>
    <property type="evidence" value="ECO:0007669"/>
    <property type="project" value="InterPro"/>
</dbReference>
<evidence type="ECO:0000259" key="4">
    <source>
        <dbReference type="Pfam" id="PF00933"/>
    </source>
</evidence>
<reference evidence="5 6" key="1">
    <citation type="journal article" date="2013" name="Genome Announc.">
        <title>Draft Genome Sequence of the Cellulolytic, Mesophilic, Anaerobic Bacterium Clostridium termitidis Strain CT1112 (DSM 5398).</title>
        <authorList>
            <person name="Lal S."/>
            <person name="Ramachandran U."/>
            <person name="Zhang X."/>
            <person name="Munir R."/>
            <person name="Sparling R."/>
            <person name="Levin D.B."/>
        </authorList>
    </citation>
    <scope>NUCLEOTIDE SEQUENCE [LARGE SCALE GENOMIC DNA]</scope>
    <source>
        <strain evidence="5 6">CT1112</strain>
    </source>
</reference>
<evidence type="ECO:0000256" key="3">
    <source>
        <dbReference type="ARBA" id="ARBA00023295"/>
    </source>
</evidence>
<dbReference type="Proteomes" id="UP000014155">
    <property type="component" value="Unassembled WGS sequence"/>
</dbReference>
<dbReference type="InterPro" id="IPR001764">
    <property type="entry name" value="Glyco_hydro_3_N"/>
</dbReference>
<dbReference type="PANTHER" id="PTHR30480">
    <property type="entry name" value="BETA-HEXOSAMINIDASE-RELATED"/>
    <property type="match status" value="1"/>
</dbReference>
<dbReference type="GO" id="GO:0009254">
    <property type="term" value="P:peptidoglycan turnover"/>
    <property type="evidence" value="ECO:0007669"/>
    <property type="project" value="TreeGrafter"/>
</dbReference>
<feature type="domain" description="Glycoside hydrolase family 3 N-terminal" evidence="4">
    <location>
        <begin position="6"/>
        <end position="328"/>
    </location>
</feature>
<keyword evidence="6" id="KW-1185">Reference proteome</keyword>
<comment type="similarity">
    <text evidence="1">Belongs to the glycosyl hydrolase 3 family.</text>
</comment>
<dbReference type="PATRIC" id="fig|1195236.3.peg.4166"/>
<protein>
    <submittedName>
        <fullName evidence="5">Glycoside hydrolase family 3</fullName>
        <ecNumber evidence="5">3.2.1.52</ecNumber>
    </submittedName>
</protein>
<keyword evidence="3 5" id="KW-0326">Glycosidase</keyword>
<dbReference type="InterPro" id="IPR017853">
    <property type="entry name" value="GH"/>
</dbReference>
<name>S0FG79_RUMCE</name>
<accession>S0FG79</accession>